<name>A0ABT9QU56_9ACTN</name>
<gene>
    <name evidence="2" type="ORF">J2853_009147</name>
</gene>
<keyword evidence="1" id="KW-0732">Signal</keyword>
<comment type="caution">
    <text evidence="2">The sequence shown here is derived from an EMBL/GenBank/DDBJ whole genome shotgun (WGS) entry which is preliminary data.</text>
</comment>
<evidence type="ECO:0000313" key="2">
    <source>
        <dbReference type="EMBL" id="MDP9849936.1"/>
    </source>
</evidence>
<protein>
    <recommendedName>
        <fullName evidence="4">Small secreted protein</fullName>
    </recommendedName>
</protein>
<dbReference type="Proteomes" id="UP001225356">
    <property type="component" value="Unassembled WGS sequence"/>
</dbReference>
<proteinExistence type="predicted"/>
<evidence type="ECO:0000313" key="3">
    <source>
        <dbReference type="Proteomes" id="UP001225356"/>
    </source>
</evidence>
<organism evidence="2 3">
    <name type="scientific">Streptosporangium lutulentum</name>
    <dbReference type="NCBI Taxonomy" id="1461250"/>
    <lineage>
        <taxon>Bacteria</taxon>
        <taxon>Bacillati</taxon>
        <taxon>Actinomycetota</taxon>
        <taxon>Actinomycetes</taxon>
        <taxon>Streptosporangiales</taxon>
        <taxon>Streptosporangiaceae</taxon>
        <taxon>Streptosporangium</taxon>
    </lineage>
</organism>
<feature type="signal peptide" evidence="1">
    <location>
        <begin position="1"/>
        <end position="26"/>
    </location>
</feature>
<accession>A0ABT9QU56</accession>
<dbReference type="RefSeq" id="WP_307568055.1">
    <property type="nucleotide sequence ID" value="NZ_JAUSQU010000001.1"/>
</dbReference>
<reference evidence="2 3" key="1">
    <citation type="submission" date="2023-07" db="EMBL/GenBank/DDBJ databases">
        <title>Sequencing the genomes of 1000 actinobacteria strains.</title>
        <authorList>
            <person name="Klenk H.-P."/>
        </authorList>
    </citation>
    <scope>NUCLEOTIDE SEQUENCE [LARGE SCALE GENOMIC DNA]</scope>
    <source>
        <strain evidence="2 3">DSM 46740</strain>
    </source>
</reference>
<sequence>MFSALTPRRVSVALAGVALISMTAACGGSAGSEICTDAAWTKSFTDYSAAAASSAGDLNKFNEATAKLSADLKTLAGTADGEVATALNDLATSLEGLKIDPSDPAAAAAAAGTMTTKLQEATTKLASACS</sequence>
<feature type="chain" id="PRO_5046080003" description="Small secreted protein" evidence="1">
    <location>
        <begin position="27"/>
        <end position="130"/>
    </location>
</feature>
<keyword evidence="3" id="KW-1185">Reference proteome</keyword>
<evidence type="ECO:0000256" key="1">
    <source>
        <dbReference type="SAM" id="SignalP"/>
    </source>
</evidence>
<dbReference type="EMBL" id="JAUSQU010000001">
    <property type="protein sequence ID" value="MDP9849936.1"/>
    <property type="molecule type" value="Genomic_DNA"/>
</dbReference>
<evidence type="ECO:0008006" key="4">
    <source>
        <dbReference type="Google" id="ProtNLM"/>
    </source>
</evidence>